<dbReference type="STRING" id="1423727.FC34_GL000718"/>
<accession>A0A0R2B0Y2</accession>
<proteinExistence type="predicted"/>
<gene>
    <name evidence="1" type="ORF">FC34_GL000718</name>
</gene>
<dbReference type="AlphaFoldDB" id="A0A0R2B0Y2"/>
<dbReference type="PATRIC" id="fig|1423727.3.peg.722"/>
<keyword evidence="2" id="KW-1185">Reference proteome</keyword>
<dbReference type="EMBL" id="AYZQ01000001">
    <property type="protein sequence ID" value="KRM72999.1"/>
    <property type="molecule type" value="Genomic_DNA"/>
</dbReference>
<protein>
    <submittedName>
        <fullName evidence="1">Uncharacterized protein</fullName>
    </submittedName>
</protein>
<organism evidence="1 2">
    <name type="scientific">Lacticaseibacillus brantae DSM 23927</name>
    <dbReference type="NCBI Taxonomy" id="1423727"/>
    <lineage>
        <taxon>Bacteria</taxon>
        <taxon>Bacillati</taxon>
        <taxon>Bacillota</taxon>
        <taxon>Bacilli</taxon>
        <taxon>Lactobacillales</taxon>
        <taxon>Lactobacillaceae</taxon>
        <taxon>Lacticaseibacillus</taxon>
    </lineage>
</organism>
<dbReference type="Proteomes" id="UP000051672">
    <property type="component" value="Unassembled WGS sequence"/>
</dbReference>
<reference evidence="1 2" key="1">
    <citation type="journal article" date="2015" name="Genome Announc.">
        <title>Expanding the biotechnology potential of lactobacilli through comparative genomics of 213 strains and associated genera.</title>
        <authorList>
            <person name="Sun Z."/>
            <person name="Harris H.M."/>
            <person name="McCann A."/>
            <person name="Guo C."/>
            <person name="Argimon S."/>
            <person name="Zhang W."/>
            <person name="Yang X."/>
            <person name="Jeffery I.B."/>
            <person name="Cooney J.C."/>
            <person name="Kagawa T.F."/>
            <person name="Liu W."/>
            <person name="Song Y."/>
            <person name="Salvetti E."/>
            <person name="Wrobel A."/>
            <person name="Rasinkangas P."/>
            <person name="Parkhill J."/>
            <person name="Rea M.C."/>
            <person name="O'Sullivan O."/>
            <person name="Ritari J."/>
            <person name="Douillard F.P."/>
            <person name="Paul Ross R."/>
            <person name="Yang R."/>
            <person name="Briner A.E."/>
            <person name="Felis G.E."/>
            <person name="de Vos W.M."/>
            <person name="Barrangou R."/>
            <person name="Klaenhammer T.R."/>
            <person name="Caufield P.W."/>
            <person name="Cui Y."/>
            <person name="Zhang H."/>
            <person name="O'Toole P.W."/>
        </authorList>
    </citation>
    <scope>NUCLEOTIDE SEQUENCE [LARGE SCALE GENOMIC DNA]</scope>
    <source>
        <strain evidence="1 2">DSM 23927</strain>
    </source>
</reference>
<name>A0A0R2B0Y2_9LACO</name>
<comment type="caution">
    <text evidence="1">The sequence shown here is derived from an EMBL/GenBank/DDBJ whole genome shotgun (WGS) entry which is preliminary data.</text>
</comment>
<dbReference type="RefSeq" id="WP_057894003.1">
    <property type="nucleotide sequence ID" value="NZ_AYZQ01000001.1"/>
</dbReference>
<dbReference type="OrthoDB" id="9996249at2"/>
<evidence type="ECO:0000313" key="1">
    <source>
        <dbReference type="EMBL" id="KRM72999.1"/>
    </source>
</evidence>
<sequence length="125" mass="13922">MKTIYETYNSPQPDGNFYYVHNVSDTRPTAHPYTEIPIPDSLKNGLPKFDWMKNQWVDASEDAQAKMLSDLQAAKTKLTADLKIEQDARIEAEAENNTIKQAVASIGLKVAELSVPNTKPAEVAE</sequence>
<evidence type="ECO:0000313" key="2">
    <source>
        <dbReference type="Proteomes" id="UP000051672"/>
    </source>
</evidence>